<name>A0A7I8XCK1_BURXY</name>
<keyword evidence="3" id="KW-1185">Reference proteome</keyword>
<sequence length="468" mass="54219">MGLDAPKKGHFKEEHDQNVKDLLDLTHTVFGHLLPVLTELKEFEMGPLNRFCDVYAPQPNAGGLLEYPAEKRDKPDQIVQHDPLTKKGVVLGLSTKRKIMIDTELTRKKLSRDHTVNMSGLTWINTNEEKLHLFLSQVQFTVSFVARDVTVSVAVKTSSYRHSTYHLYYYYLTMLTALKPPWRKGCSFQALDPVSACTFSFKLNEDVDGLPIYFALQSTVVGKAYIPFAVYAVRDKIKVFSCPYSNLYATVYLGTSKRVPFLLLLTLWVLLSFVLFFVEYRDFIVNKEREETEKLNHQSHLLEALFWVSKYQTVGSENWNESMNLILFQQHHMHTRDVFTTLHSLITANNDLINLTESEQIFVISWSPLAIFLYYTGIAQLVEQFAGRDFIRKGLYLTTSALFVWFLIINYLFFPEPIKNLFDWIMFFYNVQRLPNAPLYALISVHFVASTLIFTISPQISKLYQMLL</sequence>
<organism evidence="2 3">
    <name type="scientific">Bursaphelenchus xylophilus</name>
    <name type="common">Pinewood nematode worm</name>
    <name type="synonym">Aphelenchoides xylophilus</name>
    <dbReference type="NCBI Taxonomy" id="6326"/>
    <lineage>
        <taxon>Eukaryota</taxon>
        <taxon>Metazoa</taxon>
        <taxon>Ecdysozoa</taxon>
        <taxon>Nematoda</taxon>
        <taxon>Chromadorea</taxon>
        <taxon>Rhabditida</taxon>
        <taxon>Tylenchina</taxon>
        <taxon>Tylenchomorpha</taxon>
        <taxon>Aphelenchoidea</taxon>
        <taxon>Aphelenchoididae</taxon>
        <taxon>Bursaphelenchus</taxon>
    </lineage>
</organism>
<keyword evidence="1" id="KW-0812">Transmembrane</keyword>
<evidence type="ECO:0000256" key="1">
    <source>
        <dbReference type="SAM" id="Phobius"/>
    </source>
</evidence>
<comment type="caution">
    <text evidence="2">The sequence shown here is derived from an EMBL/GenBank/DDBJ whole genome shotgun (WGS) entry which is preliminary data.</text>
</comment>
<dbReference type="AlphaFoldDB" id="A0A7I8XCK1"/>
<feature type="transmembrane region" description="Helical" evidence="1">
    <location>
        <begin position="259"/>
        <end position="278"/>
    </location>
</feature>
<protein>
    <submittedName>
        <fullName evidence="2">(pine wood nematode) hypothetical protein</fullName>
    </submittedName>
</protein>
<feature type="transmembrane region" description="Helical" evidence="1">
    <location>
        <begin position="394"/>
        <end position="414"/>
    </location>
</feature>
<evidence type="ECO:0000313" key="2">
    <source>
        <dbReference type="EMBL" id="CAD5209073.1"/>
    </source>
</evidence>
<evidence type="ECO:0000313" key="3">
    <source>
        <dbReference type="Proteomes" id="UP000659654"/>
    </source>
</evidence>
<keyword evidence="1" id="KW-0472">Membrane</keyword>
<reference evidence="2" key="1">
    <citation type="submission" date="2020-09" db="EMBL/GenBank/DDBJ databases">
        <authorList>
            <person name="Kikuchi T."/>
        </authorList>
    </citation>
    <scope>NUCLEOTIDE SEQUENCE</scope>
    <source>
        <strain evidence="2">Ka4C1</strain>
    </source>
</reference>
<keyword evidence="1" id="KW-1133">Transmembrane helix</keyword>
<proteinExistence type="predicted"/>
<dbReference type="Proteomes" id="UP000659654">
    <property type="component" value="Unassembled WGS sequence"/>
</dbReference>
<dbReference type="OrthoDB" id="10635669at2759"/>
<dbReference type="EMBL" id="CAJFDI010000001">
    <property type="protein sequence ID" value="CAD5209073.1"/>
    <property type="molecule type" value="Genomic_DNA"/>
</dbReference>
<accession>A0A7I8XCK1</accession>
<feature type="transmembrane region" description="Helical" evidence="1">
    <location>
        <begin position="437"/>
        <end position="456"/>
    </location>
</feature>
<gene>
    <name evidence="2" type="ORF">BXYJ_LOCUS1260</name>
</gene>
<feature type="transmembrane region" description="Helical" evidence="1">
    <location>
        <begin position="361"/>
        <end position="382"/>
    </location>
</feature>
<dbReference type="EMBL" id="CAJFCV020000001">
    <property type="protein sequence ID" value="CAG9083803.1"/>
    <property type="molecule type" value="Genomic_DNA"/>
</dbReference>
<dbReference type="Proteomes" id="UP000582659">
    <property type="component" value="Unassembled WGS sequence"/>
</dbReference>